<reference evidence="4 5" key="1">
    <citation type="submission" date="2021-07" db="EMBL/GenBank/DDBJ databases">
        <authorList>
            <person name="Palmer J.M."/>
        </authorList>
    </citation>
    <scope>NUCLEOTIDE SEQUENCE [LARGE SCALE GENOMIC DNA]</scope>
    <source>
        <strain evidence="4 5">AT_MEX2019</strain>
        <tissue evidence="4">Muscle</tissue>
    </source>
</reference>
<dbReference type="Proteomes" id="UP001345963">
    <property type="component" value="Unassembled WGS sequence"/>
</dbReference>
<comment type="subcellular location">
    <subcellularLocation>
        <location evidence="1">Membrane</location>
        <topology evidence="1">Single-pass membrane protein</topology>
    </subcellularLocation>
</comment>
<evidence type="ECO:0000256" key="3">
    <source>
        <dbReference type="ARBA" id="ARBA00023136"/>
    </source>
</evidence>
<organism evidence="4 5">
    <name type="scientific">Ataeniobius toweri</name>
    <dbReference type="NCBI Taxonomy" id="208326"/>
    <lineage>
        <taxon>Eukaryota</taxon>
        <taxon>Metazoa</taxon>
        <taxon>Chordata</taxon>
        <taxon>Craniata</taxon>
        <taxon>Vertebrata</taxon>
        <taxon>Euteleostomi</taxon>
        <taxon>Actinopterygii</taxon>
        <taxon>Neopterygii</taxon>
        <taxon>Teleostei</taxon>
        <taxon>Neoteleostei</taxon>
        <taxon>Acanthomorphata</taxon>
        <taxon>Ovalentaria</taxon>
        <taxon>Atherinomorphae</taxon>
        <taxon>Cyprinodontiformes</taxon>
        <taxon>Goodeidae</taxon>
        <taxon>Ataeniobius</taxon>
    </lineage>
</organism>
<comment type="caution">
    <text evidence="4">The sequence shown here is derived from an EMBL/GenBank/DDBJ whole genome shotgun (WGS) entry which is preliminary data.</text>
</comment>
<keyword evidence="5" id="KW-1185">Reference proteome</keyword>
<gene>
    <name evidence="4" type="ORF">ATANTOWER_022450</name>
</gene>
<name>A0ABU7AZ52_9TELE</name>
<evidence type="ECO:0000256" key="2">
    <source>
        <dbReference type="ARBA" id="ARBA00008164"/>
    </source>
</evidence>
<dbReference type="InterPro" id="IPR033294">
    <property type="entry name" value="Erlin1/2"/>
</dbReference>
<accession>A0ABU7AZ52</accession>
<protein>
    <recommendedName>
        <fullName evidence="6">Prohibitin</fullName>
    </recommendedName>
</protein>
<dbReference type="PANTHER" id="PTHR15351">
    <property type="entry name" value="ERLIN (ER LIPID RAFT ASSOCIATED PROTEIN) HOMOLOG"/>
    <property type="match status" value="1"/>
</dbReference>
<comment type="similarity">
    <text evidence="2">Belongs to the band 7/mec-2 family.</text>
</comment>
<evidence type="ECO:0000313" key="4">
    <source>
        <dbReference type="EMBL" id="MED6243562.1"/>
    </source>
</evidence>
<sequence>MAILLHSSIHKIEEGHLAVYYRGGALLTSPNGPGYHIMLPFITTYRSVQLLLRGGPKMFPGQPRDIVPPAGPGPSPWASFQWGVLGTPLEGGAQKASGIDARATSTGYCRCGGAAALLRAPPGWPSSSPYL</sequence>
<evidence type="ECO:0008006" key="6">
    <source>
        <dbReference type="Google" id="ProtNLM"/>
    </source>
</evidence>
<evidence type="ECO:0000256" key="1">
    <source>
        <dbReference type="ARBA" id="ARBA00004167"/>
    </source>
</evidence>
<dbReference type="PANTHER" id="PTHR15351:SF2">
    <property type="entry name" value="ERLIN-1"/>
    <property type="match status" value="1"/>
</dbReference>
<proteinExistence type="inferred from homology"/>
<dbReference type="EMBL" id="JAHUTI010034404">
    <property type="protein sequence ID" value="MED6243562.1"/>
    <property type="molecule type" value="Genomic_DNA"/>
</dbReference>
<evidence type="ECO:0000313" key="5">
    <source>
        <dbReference type="Proteomes" id="UP001345963"/>
    </source>
</evidence>
<keyword evidence="3" id="KW-0472">Membrane</keyword>